<dbReference type="PANTHER" id="PTHR28004">
    <property type="entry name" value="ZGC:162816-RELATED"/>
    <property type="match status" value="1"/>
</dbReference>
<evidence type="ECO:0000313" key="4">
    <source>
        <dbReference type="EMBL" id="CAI8031253.1"/>
    </source>
</evidence>
<name>A0AA35WRK0_GEOBA</name>
<comment type="caution">
    <text evidence="4">The sequence shown here is derived from an EMBL/GenBank/DDBJ whole genome shotgun (WGS) entry which is preliminary data.</text>
</comment>
<evidence type="ECO:0000313" key="5">
    <source>
        <dbReference type="Proteomes" id="UP001174909"/>
    </source>
</evidence>
<feature type="domain" description="D-serine dehydratase-like" evidence="3">
    <location>
        <begin position="263"/>
        <end position="352"/>
    </location>
</feature>
<reference evidence="4" key="1">
    <citation type="submission" date="2023-03" db="EMBL/GenBank/DDBJ databases">
        <authorList>
            <person name="Steffen K."/>
            <person name="Cardenas P."/>
        </authorList>
    </citation>
    <scope>NUCLEOTIDE SEQUENCE</scope>
</reference>
<dbReference type="InterPro" id="IPR001608">
    <property type="entry name" value="Ala_racemase_N"/>
</dbReference>
<proteinExistence type="inferred from homology"/>
<accession>A0AA35WRK0</accession>
<dbReference type="AlphaFoldDB" id="A0AA35WRK0"/>
<sequence>MERPIIKPIGTPVEELDTPALVVDMDTLESNIEQVHSHFRQLDAKLRPYTETHRCPTIAHKQLAVGGTVGGIAVASVGEAELFAQNGIADILLVNEVVTPSKINRLCALARQANITVAADNSANVRSLSEAARSSGVSLNVLVDINTGQDRSGVAPGQPALDLARAIAHSEALNFNGLLALGEAELSRDADAIASEAGGRIQQTLDTRELLEQNGIEVSTVSVSGTHCYRQASEISGVTEVLAGTYALMDQRHSALLPELQPAAKVLAAVTSLPEPGTAILDTGRKAMGDDYGFPVIANRSDVEVTSMSAEHGKLQWEEDTDVALSLGDRIWFTPMDVGSCVNVYDYIQGTRRGRLESVLAISARGLYR</sequence>
<comment type="similarity">
    <text evidence="1">Belongs to the DSD1 family.</text>
</comment>
<dbReference type="InterPro" id="IPR051466">
    <property type="entry name" value="D-amino_acid_metab_enzyme"/>
</dbReference>
<keyword evidence="5" id="KW-1185">Reference proteome</keyword>
<protein>
    <submittedName>
        <fullName evidence="4">3-hydroxy-D-aspartate aldolase</fullName>
    </submittedName>
</protein>
<dbReference type="SUPFAM" id="SSF51419">
    <property type="entry name" value="PLP-binding barrel"/>
    <property type="match status" value="1"/>
</dbReference>
<gene>
    <name evidence="4" type="ORF">GBAR_LOCUS17743</name>
</gene>
<dbReference type="PANTHER" id="PTHR28004:SF2">
    <property type="entry name" value="D-SERINE DEHYDRATASE"/>
    <property type="match status" value="1"/>
</dbReference>
<evidence type="ECO:0000259" key="3">
    <source>
        <dbReference type="SMART" id="SM01119"/>
    </source>
</evidence>
<dbReference type="InterPro" id="IPR029066">
    <property type="entry name" value="PLP-binding_barrel"/>
</dbReference>
<dbReference type="EMBL" id="CASHTH010002526">
    <property type="protein sequence ID" value="CAI8031253.1"/>
    <property type="molecule type" value="Genomic_DNA"/>
</dbReference>
<dbReference type="Gene3D" id="2.40.37.20">
    <property type="entry name" value="D-serine dehydratase-like domain"/>
    <property type="match status" value="1"/>
</dbReference>
<dbReference type="SMART" id="SM01119">
    <property type="entry name" value="D-ser_dehydrat"/>
    <property type="match status" value="1"/>
</dbReference>
<dbReference type="GO" id="GO:0008721">
    <property type="term" value="F:D-serine ammonia-lyase activity"/>
    <property type="evidence" value="ECO:0007669"/>
    <property type="project" value="TreeGrafter"/>
</dbReference>
<dbReference type="InterPro" id="IPR042208">
    <property type="entry name" value="D-ser_dehydrat-like_sf"/>
</dbReference>
<dbReference type="InterPro" id="IPR026956">
    <property type="entry name" value="D-ser_dehydrat-like_dom"/>
</dbReference>
<dbReference type="Proteomes" id="UP001174909">
    <property type="component" value="Unassembled WGS sequence"/>
</dbReference>
<evidence type="ECO:0000256" key="2">
    <source>
        <dbReference type="ARBA" id="ARBA00023239"/>
    </source>
</evidence>
<dbReference type="Gene3D" id="3.20.20.10">
    <property type="entry name" value="Alanine racemase"/>
    <property type="match status" value="1"/>
</dbReference>
<evidence type="ECO:0000256" key="1">
    <source>
        <dbReference type="ARBA" id="ARBA00005323"/>
    </source>
</evidence>
<dbReference type="Pfam" id="PF14031">
    <property type="entry name" value="D-ser_dehydrat"/>
    <property type="match status" value="1"/>
</dbReference>
<dbReference type="GO" id="GO:0036088">
    <property type="term" value="P:D-serine catabolic process"/>
    <property type="evidence" value="ECO:0007669"/>
    <property type="project" value="TreeGrafter"/>
</dbReference>
<keyword evidence="2" id="KW-0456">Lyase</keyword>
<dbReference type="Pfam" id="PF01168">
    <property type="entry name" value="Ala_racemase_N"/>
    <property type="match status" value="1"/>
</dbReference>
<organism evidence="4 5">
    <name type="scientific">Geodia barretti</name>
    <name type="common">Barrett's horny sponge</name>
    <dbReference type="NCBI Taxonomy" id="519541"/>
    <lineage>
        <taxon>Eukaryota</taxon>
        <taxon>Metazoa</taxon>
        <taxon>Porifera</taxon>
        <taxon>Demospongiae</taxon>
        <taxon>Heteroscleromorpha</taxon>
        <taxon>Tetractinellida</taxon>
        <taxon>Astrophorina</taxon>
        <taxon>Geodiidae</taxon>
        <taxon>Geodia</taxon>
    </lineage>
</organism>